<reference evidence="1" key="3">
    <citation type="submission" date="2025-09" db="UniProtKB">
        <authorList>
            <consortium name="Ensembl"/>
        </authorList>
    </citation>
    <scope>IDENTIFICATION</scope>
</reference>
<dbReference type="InterPro" id="IPR036397">
    <property type="entry name" value="RNaseH_sf"/>
</dbReference>
<dbReference type="Gene3D" id="3.30.420.10">
    <property type="entry name" value="Ribonuclease H-like superfamily/Ribonuclease H"/>
    <property type="match status" value="1"/>
</dbReference>
<evidence type="ECO:0000313" key="2">
    <source>
        <dbReference type="Proteomes" id="UP000694580"/>
    </source>
</evidence>
<accession>A0AAY4AZT6</accession>
<keyword evidence="2" id="KW-1185">Reference proteome</keyword>
<protein>
    <recommendedName>
        <fullName evidence="3">Transposase</fullName>
    </recommendedName>
</protein>
<dbReference type="GeneTree" id="ENSGT01150000287095"/>
<reference evidence="1 2" key="1">
    <citation type="submission" date="2020-06" db="EMBL/GenBank/DDBJ databases">
        <authorList>
            <consortium name="Wellcome Sanger Institute Data Sharing"/>
        </authorList>
    </citation>
    <scope>NUCLEOTIDE SEQUENCE [LARGE SCALE GENOMIC DNA]</scope>
</reference>
<dbReference type="Proteomes" id="UP000694580">
    <property type="component" value="Chromosome 1"/>
</dbReference>
<organism evidence="1 2">
    <name type="scientific">Denticeps clupeoides</name>
    <name type="common">denticle herring</name>
    <dbReference type="NCBI Taxonomy" id="299321"/>
    <lineage>
        <taxon>Eukaryota</taxon>
        <taxon>Metazoa</taxon>
        <taxon>Chordata</taxon>
        <taxon>Craniata</taxon>
        <taxon>Vertebrata</taxon>
        <taxon>Euteleostomi</taxon>
        <taxon>Actinopterygii</taxon>
        <taxon>Neopterygii</taxon>
        <taxon>Teleostei</taxon>
        <taxon>Clupei</taxon>
        <taxon>Clupeiformes</taxon>
        <taxon>Denticipitoidei</taxon>
        <taxon>Denticipitidae</taxon>
        <taxon>Denticeps</taxon>
    </lineage>
</organism>
<evidence type="ECO:0000313" key="1">
    <source>
        <dbReference type="Ensembl" id="ENSDCDP00010013920.1"/>
    </source>
</evidence>
<proteinExistence type="predicted"/>
<name>A0AAY4AZT6_9TELE</name>
<dbReference type="Ensembl" id="ENSDCDT00010014685.1">
    <property type="protein sequence ID" value="ENSDCDP00010013920.1"/>
    <property type="gene ID" value="ENSDCDG00010006400.1"/>
</dbReference>
<reference evidence="1" key="2">
    <citation type="submission" date="2025-08" db="UniProtKB">
        <authorList>
            <consortium name="Ensembl"/>
        </authorList>
    </citation>
    <scope>IDENTIFICATION</scope>
</reference>
<dbReference type="GO" id="GO:0003676">
    <property type="term" value="F:nucleic acid binding"/>
    <property type="evidence" value="ECO:0007669"/>
    <property type="project" value="InterPro"/>
</dbReference>
<evidence type="ECO:0008006" key="3">
    <source>
        <dbReference type="Google" id="ProtNLM"/>
    </source>
</evidence>
<sequence>MVEWPHVCLEFANENKMLTMRNKILWFDETKIELLGVNAWCHVQRKPVTNHHKHGGGSIMLWGCFSAAETGRLARIEGKMTAATLVRICSGREIHMVHSLLGKEAKYDLCLSHGTACNPPVNLQVINIPLLSPGFRGIFP</sequence>
<dbReference type="AlphaFoldDB" id="A0AAY4AZT6"/>